<gene>
    <name evidence="4" type="ORF">EI42_05700</name>
</gene>
<dbReference type="GO" id="GO:0046872">
    <property type="term" value="F:metal ion binding"/>
    <property type="evidence" value="ECO:0007669"/>
    <property type="project" value="UniProtKB-KW"/>
</dbReference>
<dbReference type="OrthoDB" id="157719at2"/>
<evidence type="ECO:0000256" key="1">
    <source>
        <dbReference type="ARBA" id="ARBA00008635"/>
    </source>
</evidence>
<protein>
    <submittedName>
        <fullName evidence="4">Putative damage-inducible protein DinB</fullName>
    </submittedName>
</protein>
<name>A0A326TW25_THEHA</name>
<keyword evidence="5" id="KW-1185">Reference proteome</keyword>
<sequence>MQTNTHNLQSIYRGWDLQQRRMLRLLKSLSDDQLHLRPATNLRSVGELLAHIIAVRARWFHFIFHEGGEAFVELGNWDRPDAPERDITDLTTGLETTWHTIWDALGRWTIADLDETFEDEEDGEHVTYTRQWVLWHLLEHDIHHGGELSYTLGIYGMDGLNFDTMDVQ</sequence>
<dbReference type="Proteomes" id="UP000248806">
    <property type="component" value="Unassembled WGS sequence"/>
</dbReference>
<evidence type="ECO:0000313" key="4">
    <source>
        <dbReference type="EMBL" id="PZW21045.1"/>
    </source>
</evidence>
<dbReference type="InterPro" id="IPR034660">
    <property type="entry name" value="DinB/YfiT-like"/>
</dbReference>
<organism evidence="4 5">
    <name type="scientific">Thermosporothrix hazakensis</name>
    <dbReference type="NCBI Taxonomy" id="644383"/>
    <lineage>
        <taxon>Bacteria</taxon>
        <taxon>Bacillati</taxon>
        <taxon>Chloroflexota</taxon>
        <taxon>Ktedonobacteria</taxon>
        <taxon>Ktedonobacterales</taxon>
        <taxon>Thermosporotrichaceae</taxon>
        <taxon>Thermosporothrix</taxon>
    </lineage>
</organism>
<dbReference type="Gene3D" id="1.20.120.450">
    <property type="entry name" value="dinb family like domain"/>
    <property type="match status" value="1"/>
</dbReference>
<dbReference type="RefSeq" id="WP_111325940.1">
    <property type="nucleotide sequence ID" value="NZ_BIFX01000001.1"/>
</dbReference>
<feature type="binding site" evidence="3">
    <location>
        <position position="51"/>
    </location>
    <ligand>
        <name>a divalent metal cation</name>
        <dbReference type="ChEBI" id="CHEBI:60240"/>
    </ligand>
</feature>
<dbReference type="PANTHER" id="PTHR37302:SF3">
    <property type="entry name" value="DAMAGE-INDUCIBLE PROTEIN DINB"/>
    <property type="match status" value="1"/>
</dbReference>
<dbReference type="InterPro" id="IPR007837">
    <property type="entry name" value="DinB"/>
</dbReference>
<dbReference type="SUPFAM" id="SSF109854">
    <property type="entry name" value="DinB/YfiT-like putative metalloenzymes"/>
    <property type="match status" value="1"/>
</dbReference>
<dbReference type="Pfam" id="PF05163">
    <property type="entry name" value="DinB"/>
    <property type="match status" value="1"/>
</dbReference>
<feature type="binding site" evidence="3">
    <location>
        <position position="140"/>
    </location>
    <ligand>
        <name>a divalent metal cation</name>
        <dbReference type="ChEBI" id="CHEBI:60240"/>
    </ligand>
</feature>
<evidence type="ECO:0000313" key="5">
    <source>
        <dbReference type="Proteomes" id="UP000248806"/>
    </source>
</evidence>
<evidence type="ECO:0000256" key="3">
    <source>
        <dbReference type="PIRSR" id="PIRSR607837-1"/>
    </source>
</evidence>
<accession>A0A326TW25</accession>
<dbReference type="AlphaFoldDB" id="A0A326TW25"/>
<dbReference type="PANTHER" id="PTHR37302">
    <property type="entry name" value="SLR1116 PROTEIN"/>
    <property type="match status" value="1"/>
</dbReference>
<comment type="caution">
    <text evidence="4">The sequence shown here is derived from an EMBL/GenBank/DDBJ whole genome shotgun (WGS) entry which is preliminary data.</text>
</comment>
<reference evidence="4 5" key="1">
    <citation type="submission" date="2018-06" db="EMBL/GenBank/DDBJ databases">
        <title>Genomic Encyclopedia of Archaeal and Bacterial Type Strains, Phase II (KMG-II): from individual species to whole genera.</title>
        <authorList>
            <person name="Goeker M."/>
        </authorList>
    </citation>
    <scope>NUCLEOTIDE SEQUENCE [LARGE SCALE GENOMIC DNA]</scope>
    <source>
        <strain evidence="4 5">ATCC BAA-1881</strain>
    </source>
</reference>
<keyword evidence="2 3" id="KW-0479">Metal-binding</keyword>
<proteinExistence type="inferred from homology"/>
<feature type="binding site" evidence="3">
    <location>
        <position position="144"/>
    </location>
    <ligand>
        <name>a divalent metal cation</name>
        <dbReference type="ChEBI" id="CHEBI:60240"/>
    </ligand>
</feature>
<dbReference type="EMBL" id="QKUF01000037">
    <property type="protein sequence ID" value="PZW21045.1"/>
    <property type="molecule type" value="Genomic_DNA"/>
</dbReference>
<evidence type="ECO:0000256" key="2">
    <source>
        <dbReference type="ARBA" id="ARBA00022723"/>
    </source>
</evidence>
<comment type="similarity">
    <text evidence="1">Belongs to the DinB family.</text>
</comment>